<accession>A0A1M8AAU7</accession>
<feature type="binding site" evidence="1">
    <location>
        <position position="89"/>
    </location>
    <ligand>
        <name>Zn(2+)</name>
        <dbReference type="ChEBI" id="CHEBI:29105"/>
    </ligand>
</feature>
<dbReference type="VEuPathDB" id="FungiDB:MSYG_3922"/>
<proteinExistence type="predicted"/>
<feature type="binding site" evidence="1">
    <location>
        <position position="173"/>
    </location>
    <ligand>
        <name>Zn(2+)</name>
        <dbReference type="ChEBI" id="CHEBI:29105"/>
    </ligand>
</feature>
<feature type="binding site" evidence="1">
    <location>
        <position position="168"/>
    </location>
    <ligand>
        <name>Zn(2+)</name>
        <dbReference type="ChEBI" id="CHEBI:29105"/>
    </ligand>
</feature>
<feature type="binding site" evidence="1">
    <location>
        <position position="84"/>
    </location>
    <ligand>
        <name>Zn(2+)</name>
        <dbReference type="ChEBI" id="CHEBI:29105"/>
    </ligand>
</feature>
<dbReference type="Gene3D" id="1.20.140.30">
    <property type="entry name" value="MOB kinase activator"/>
    <property type="match status" value="1"/>
</dbReference>
<dbReference type="SMART" id="SM01388">
    <property type="entry name" value="Mob1_phocein"/>
    <property type="match status" value="1"/>
</dbReference>
<name>A0A1M8AAU7_MALS4</name>
<reference evidence="3" key="1">
    <citation type="journal article" date="2017" name="Nucleic Acids Res.">
        <title>Proteogenomics produces comprehensive and highly accurate protein-coding gene annotation in a complete genome assembly of Malassezia sympodialis.</title>
        <authorList>
            <person name="Zhu Y."/>
            <person name="Engstroem P.G."/>
            <person name="Tellgren-Roth C."/>
            <person name="Baudo C.D."/>
            <person name="Kennell J.C."/>
            <person name="Sun S."/>
            <person name="Billmyre R.B."/>
            <person name="Schroeder M.S."/>
            <person name="Andersson A."/>
            <person name="Holm T."/>
            <person name="Sigurgeirsson B."/>
            <person name="Wu G."/>
            <person name="Sankaranarayanan S.R."/>
            <person name="Siddharthan R."/>
            <person name="Sanyal K."/>
            <person name="Lundeberg J."/>
            <person name="Nystedt B."/>
            <person name="Boekhout T."/>
            <person name="Dawson T.L. Jr."/>
            <person name="Heitman J."/>
            <person name="Scheynius A."/>
            <person name="Lehtioe J."/>
        </authorList>
    </citation>
    <scope>NUCLEOTIDE SEQUENCE [LARGE SCALE GENOMIC DNA]</scope>
    <source>
        <strain evidence="3">ATCC 42132</strain>
    </source>
</reference>
<keyword evidence="1" id="KW-0479">Metal-binding</keyword>
<dbReference type="InterPro" id="IPR005301">
    <property type="entry name" value="MOB_kinase_act_fam"/>
</dbReference>
<keyword evidence="1" id="KW-0862">Zinc</keyword>
<keyword evidence="3" id="KW-1185">Reference proteome</keyword>
<dbReference type="InterPro" id="IPR036703">
    <property type="entry name" value="MOB_kinase_act_sf"/>
</dbReference>
<dbReference type="OMA" id="HKHAKAT"/>
<dbReference type="Proteomes" id="UP000186303">
    <property type="component" value="Chromosome 7"/>
</dbReference>
<evidence type="ECO:0000256" key="1">
    <source>
        <dbReference type="PIRSR" id="PIRSR605301-1"/>
    </source>
</evidence>
<organism evidence="2 3">
    <name type="scientific">Malassezia sympodialis (strain ATCC 42132)</name>
    <name type="common">Atopic eczema-associated yeast</name>
    <dbReference type="NCBI Taxonomy" id="1230383"/>
    <lineage>
        <taxon>Eukaryota</taxon>
        <taxon>Fungi</taxon>
        <taxon>Dikarya</taxon>
        <taxon>Basidiomycota</taxon>
        <taxon>Ustilaginomycotina</taxon>
        <taxon>Malasseziomycetes</taxon>
        <taxon>Malasseziales</taxon>
        <taxon>Malasseziaceae</taxon>
        <taxon>Malassezia</taxon>
    </lineage>
</organism>
<dbReference type="PANTHER" id="PTHR22599">
    <property type="entry name" value="MPS ONE BINDER KINASE ACTIVATOR-LIKE MOB"/>
    <property type="match status" value="1"/>
</dbReference>
<dbReference type="EMBL" id="LT671827">
    <property type="protein sequence ID" value="SHO79572.1"/>
    <property type="molecule type" value="Genomic_DNA"/>
</dbReference>
<protein>
    <submittedName>
        <fullName evidence="2">Similar to S.cerevisiae protein MOB1 (Component of the mitotic exit network)</fullName>
    </submittedName>
</protein>
<dbReference type="SUPFAM" id="SSF101152">
    <property type="entry name" value="Mob1/phocein"/>
    <property type="match status" value="1"/>
</dbReference>
<dbReference type="Pfam" id="PF03637">
    <property type="entry name" value="Mob1_phocein"/>
    <property type="match status" value="1"/>
</dbReference>
<sequence>MLGYAAPLTARLARPTAFLPKRPANEGSRAYQLKRLAESTLGSGNLRVAVQVPDGELFEEWLAVHTIDFFNHLNILYGTLTELCTPRECPVMCAGPRFEYHWQDPTSVKYRRSTRLSAPDYIECLLNWAQAQMDDEQLFPVAPGAPFPPSFVDRVKAILRRLFRIYAHVYHHHFSHVCAMRLEVHLNTSYRHFFLFVTEYHLIDPKEMVPLAEINEAILEEQARQTAKP</sequence>
<dbReference type="OrthoDB" id="8170117at2759"/>
<dbReference type="AlphaFoldDB" id="A0A1M8AAU7"/>
<evidence type="ECO:0000313" key="3">
    <source>
        <dbReference type="Proteomes" id="UP000186303"/>
    </source>
</evidence>
<evidence type="ECO:0000313" key="2">
    <source>
        <dbReference type="EMBL" id="SHO79572.1"/>
    </source>
</evidence>
<dbReference type="STRING" id="1230383.A0A1M8AAU7"/>
<gene>
    <name evidence="2" type="ORF">MSYG_3922</name>
</gene>